<dbReference type="GO" id="GO:0004359">
    <property type="term" value="F:glutaminase activity"/>
    <property type="evidence" value="ECO:0007669"/>
    <property type="project" value="UniProtKB-UniRule"/>
</dbReference>
<dbReference type="GO" id="GO:0006543">
    <property type="term" value="P:L-glutamine catabolic process"/>
    <property type="evidence" value="ECO:0007669"/>
    <property type="project" value="TreeGrafter"/>
</dbReference>
<evidence type="ECO:0000256" key="6">
    <source>
        <dbReference type="HAMAP-Rule" id="MF_00313"/>
    </source>
</evidence>
<dbReference type="InterPro" id="IPR012338">
    <property type="entry name" value="Beta-lactam/transpept-like"/>
</dbReference>
<feature type="binding site" evidence="6">
    <location>
        <position position="259"/>
    </location>
    <ligand>
        <name>substrate</name>
    </ligand>
</feature>
<evidence type="ECO:0000256" key="2">
    <source>
        <dbReference type="ARBA" id="ARBA00011881"/>
    </source>
</evidence>
<dbReference type="PROSITE" id="PS50801">
    <property type="entry name" value="STAS"/>
    <property type="match status" value="1"/>
</dbReference>
<dbReference type="InterPro" id="IPR015868">
    <property type="entry name" value="Glutaminase"/>
</dbReference>
<feature type="binding site" evidence="6">
    <location>
        <position position="241"/>
    </location>
    <ligand>
        <name>substrate</name>
    </ligand>
</feature>
<dbReference type="SUPFAM" id="SSF52091">
    <property type="entry name" value="SpoIIaa-like"/>
    <property type="match status" value="1"/>
</dbReference>
<evidence type="ECO:0000313" key="8">
    <source>
        <dbReference type="EMBL" id="SDB94653.1"/>
    </source>
</evidence>
<comment type="similarity">
    <text evidence="1 6">Belongs to the glutaminase family.</text>
</comment>
<evidence type="ECO:0000256" key="3">
    <source>
        <dbReference type="ARBA" id="ARBA00012918"/>
    </source>
</evidence>
<proteinExistence type="inferred from homology"/>
<protein>
    <recommendedName>
        <fullName evidence="3 6">Glutaminase</fullName>
        <ecNumber evidence="3 6">3.5.1.2</ecNumber>
    </recommendedName>
</protein>
<feature type="binding site" evidence="6">
    <location>
        <position position="189"/>
    </location>
    <ligand>
        <name>substrate</name>
    </ligand>
</feature>
<gene>
    <name evidence="6" type="primary">glsA</name>
    <name evidence="8" type="ORF">SAMN05421749_102344</name>
</gene>
<dbReference type="InterPro" id="IPR036513">
    <property type="entry name" value="STAS_dom_sf"/>
</dbReference>
<sequence>MKTPVPDYLASVLARCDANDGGALADYIPELAHADPNKLALALSTIDGEIYSAGDDQYEFSIQSMSKPFAYALALQHHGIEKVLEKVGVEPSGEAFNQISLDSHSNTPKNPMINSGAITTHSLIPAETGELRAEKLRAFLSEMAGRELSFDEEVYQSELKTAYRNLSIGYMLRTVGVLESDPVDIVEGYIRQCAIKVTVKDLARIASVFANGGIDPHTGKCMLDRMVVRQVLSVMISCGMYDAAGDWLTTVGIPAKSGVAGGILGVLPGQVGVAVFSPKLDEHGNSVRGIEIMERLSQDMGLHLMEGTPSAQTIVQGIYYLDEQKQIRVYELRGVLQFTETEMLLRTIQQEPDAPHSIVLDLSHITLIHDVGRRMLLEGIDRLIDDAHEVLVVDPDGLFKAETTDLGHEVKHYANIQAIPH</sequence>
<feature type="binding site" evidence="6">
    <location>
        <position position="114"/>
    </location>
    <ligand>
        <name>substrate</name>
    </ligand>
</feature>
<dbReference type="NCBIfam" id="NF002134">
    <property type="entry name" value="PRK00971.1-4"/>
    <property type="match status" value="1"/>
</dbReference>
<reference evidence="9" key="1">
    <citation type="submission" date="2016-09" db="EMBL/GenBank/DDBJ databases">
        <authorList>
            <person name="Varghese N."/>
            <person name="Submissions S."/>
        </authorList>
    </citation>
    <scope>NUCLEOTIDE SEQUENCE [LARGE SCALE GENOMIC DNA]</scope>
    <source>
        <strain evidence="9">ANC 3699</strain>
    </source>
</reference>
<feature type="domain" description="STAS" evidence="7">
    <location>
        <begin position="317"/>
        <end position="378"/>
    </location>
</feature>
<feature type="binding site" evidence="6">
    <location>
        <position position="165"/>
    </location>
    <ligand>
        <name>substrate</name>
    </ligand>
</feature>
<accession>A0A1G6HKG8</accession>
<keyword evidence="6" id="KW-0007">Acetylation</keyword>
<evidence type="ECO:0000256" key="4">
    <source>
        <dbReference type="ARBA" id="ARBA00022801"/>
    </source>
</evidence>
<dbReference type="PANTHER" id="PTHR12544">
    <property type="entry name" value="GLUTAMINASE"/>
    <property type="match status" value="1"/>
</dbReference>
<feature type="binding site" evidence="6">
    <location>
        <position position="158"/>
    </location>
    <ligand>
        <name>substrate</name>
    </ligand>
</feature>
<dbReference type="InterPro" id="IPR002645">
    <property type="entry name" value="STAS_dom"/>
</dbReference>
<evidence type="ECO:0000259" key="7">
    <source>
        <dbReference type="PROSITE" id="PS50801"/>
    </source>
</evidence>
<name>A0A1G6HKG8_9GAMM</name>
<dbReference type="SUPFAM" id="SSF56601">
    <property type="entry name" value="beta-lactamase/transpeptidase-like"/>
    <property type="match status" value="1"/>
</dbReference>
<dbReference type="Gene3D" id="3.40.710.10">
    <property type="entry name" value="DD-peptidase/beta-lactamase superfamily"/>
    <property type="match status" value="1"/>
</dbReference>
<evidence type="ECO:0000313" key="9">
    <source>
        <dbReference type="Proteomes" id="UP000242317"/>
    </source>
</evidence>
<dbReference type="Proteomes" id="UP000242317">
    <property type="component" value="Unassembled WGS sequence"/>
</dbReference>
<dbReference type="FunFam" id="3.40.710.10:FF:000005">
    <property type="entry name" value="Glutaminase"/>
    <property type="match status" value="1"/>
</dbReference>
<dbReference type="Pfam" id="PF04960">
    <property type="entry name" value="Glutaminase"/>
    <property type="match status" value="1"/>
</dbReference>
<evidence type="ECO:0000256" key="1">
    <source>
        <dbReference type="ARBA" id="ARBA00011076"/>
    </source>
</evidence>
<dbReference type="EC" id="3.5.1.2" evidence="3 6"/>
<comment type="catalytic activity">
    <reaction evidence="5 6">
        <text>L-glutamine + H2O = L-glutamate + NH4(+)</text>
        <dbReference type="Rhea" id="RHEA:15889"/>
        <dbReference type="ChEBI" id="CHEBI:15377"/>
        <dbReference type="ChEBI" id="CHEBI:28938"/>
        <dbReference type="ChEBI" id="CHEBI:29985"/>
        <dbReference type="ChEBI" id="CHEBI:58359"/>
        <dbReference type="EC" id="3.5.1.2"/>
    </reaction>
</comment>
<keyword evidence="4 6" id="KW-0378">Hydrolase</keyword>
<dbReference type="EMBL" id="FMYK01000002">
    <property type="protein sequence ID" value="SDB94653.1"/>
    <property type="molecule type" value="Genomic_DNA"/>
</dbReference>
<dbReference type="OrthoDB" id="9788822at2"/>
<feature type="binding site" evidence="6">
    <location>
        <position position="64"/>
    </location>
    <ligand>
        <name>substrate</name>
    </ligand>
</feature>
<dbReference type="AlphaFoldDB" id="A0A1G6HKG8"/>
<evidence type="ECO:0000256" key="5">
    <source>
        <dbReference type="ARBA" id="ARBA00049534"/>
    </source>
</evidence>
<dbReference type="PANTHER" id="PTHR12544:SF29">
    <property type="entry name" value="GLUTAMINASE"/>
    <property type="match status" value="1"/>
</dbReference>
<dbReference type="Gene3D" id="3.30.750.24">
    <property type="entry name" value="STAS domain"/>
    <property type="match status" value="1"/>
</dbReference>
<dbReference type="RefSeq" id="WP_092616898.1">
    <property type="nucleotide sequence ID" value="NZ_FMYK01000002.1"/>
</dbReference>
<keyword evidence="9" id="KW-1185">Reference proteome</keyword>
<dbReference type="NCBIfam" id="TIGR03814">
    <property type="entry name" value="Gln_ase"/>
    <property type="match status" value="1"/>
</dbReference>
<dbReference type="HAMAP" id="MF_00313">
    <property type="entry name" value="Glutaminase"/>
    <property type="match status" value="1"/>
</dbReference>
<dbReference type="GO" id="GO:0006537">
    <property type="term" value="P:glutamate biosynthetic process"/>
    <property type="evidence" value="ECO:0007669"/>
    <property type="project" value="TreeGrafter"/>
</dbReference>
<comment type="subunit">
    <text evidence="2 6">Homotetramer.</text>
</comment>
<organism evidence="8 9">
    <name type="scientific">Acinetobacter marinus</name>
    <dbReference type="NCBI Taxonomy" id="281375"/>
    <lineage>
        <taxon>Bacteria</taxon>
        <taxon>Pseudomonadati</taxon>
        <taxon>Pseudomonadota</taxon>
        <taxon>Gammaproteobacteria</taxon>
        <taxon>Moraxellales</taxon>
        <taxon>Moraxellaceae</taxon>
        <taxon>Acinetobacter</taxon>
    </lineage>
</organism>